<protein>
    <submittedName>
        <fullName evidence="4">Undecaprenyl-phosphate galactose phosphotransferase</fullName>
        <ecNumber evidence="4">2.7.8.6</ecNumber>
    </submittedName>
</protein>
<dbReference type="OrthoDB" id="9808602at2"/>
<feature type="transmembrane region" description="Helical" evidence="2">
    <location>
        <begin position="12"/>
        <end position="33"/>
    </location>
</feature>
<evidence type="ECO:0000313" key="4">
    <source>
        <dbReference type="EMBL" id="ADQ41739.1"/>
    </source>
</evidence>
<dbReference type="STRING" id="632335.Calkr_2285"/>
<proteinExistence type="inferred from homology"/>
<dbReference type="AlphaFoldDB" id="E4S6V6"/>
<dbReference type="PANTHER" id="PTHR30576:SF0">
    <property type="entry name" value="UNDECAPRENYL-PHOSPHATE N-ACETYLGALACTOSAMINYL 1-PHOSPHATE TRANSFERASE-RELATED"/>
    <property type="match status" value="1"/>
</dbReference>
<keyword evidence="4" id="KW-0808">Transferase</keyword>
<keyword evidence="2" id="KW-0812">Transmembrane</keyword>
<dbReference type="HOGENOM" id="CLU_024920_1_2_9"/>
<evidence type="ECO:0000256" key="2">
    <source>
        <dbReference type="SAM" id="Phobius"/>
    </source>
</evidence>
<dbReference type="KEGG" id="cki:Calkr_2285"/>
<evidence type="ECO:0000259" key="3">
    <source>
        <dbReference type="Pfam" id="PF02397"/>
    </source>
</evidence>
<dbReference type="GO" id="GO:0047360">
    <property type="term" value="F:undecaprenyl-phosphate galactose phosphotransferase activity"/>
    <property type="evidence" value="ECO:0007669"/>
    <property type="project" value="UniProtKB-EC"/>
</dbReference>
<dbReference type="InterPro" id="IPR003362">
    <property type="entry name" value="Bact_transf"/>
</dbReference>
<sequence>MYQKYIKRVLDLVISILLLPFILLIMAICGILIKLEDGGPVFYCGKRLGKDGKVFKMYKLRTMKVNAPDIRNPDGSTYNAEDDPRLTKIGKFLRKTSLDELPQFFNVIKGEMSIIGPRPDLPEHINYYTSYEIKKLSVLPGITGYNQAYYRNSVEWKKRLQNDIYYVENISFLLDLKILFKTIIKVLKREGVNSEHYPEKRMIEEVGSRK</sequence>
<dbReference type="PANTHER" id="PTHR30576">
    <property type="entry name" value="COLANIC BIOSYNTHESIS UDP-GLUCOSE LIPID CARRIER TRANSFERASE"/>
    <property type="match status" value="1"/>
</dbReference>
<dbReference type="EMBL" id="CP002326">
    <property type="protein sequence ID" value="ADQ41739.1"/>
    <property type="molecule type" value="Genomic_DNA"/>
</dbReference>
<comment type="similarity">
    <text evidence="1">Belongs to the bacterial sugar transferase family.</text>
</comment>
<accession>E4S6V6</accession>
<dbReference type="RefSeq" id="WP_013433459.1">
    <property type="nucleotide sequence ID" value="NC_014721.1"/>
</dbReference>
<keyword evidence="5" id="KW-1185">Reference proteome</keyword>
<keyword evidence="2" id="KW-1133">Transmembrane helix</keyword>
<name>E4S6V6_CALA7</name>
<dbReference type="eggNOG" id="COG2148">
    <property type="taxonomic scope" value="Bacteria"/>
</dbReference>
<dbReference type="Pfam" id="PF02397">
    <property type="entry name" value="Bac_transf"/>
    <property type="match status" value="1"/>
</dbReference>
<keyword evidence="2" id="KW-0472">Membrane</keyword>
<organism evidence="4 5">
    <name type="scientific">Caldicellulosiruptor acetigenus (strain ATCC 700853 / DSM 12137 / I77R1B)</name>
    <name type="common">Caldicellulosiruptor kristjanssonii</name>
    <dbReference type="NCBI Taxonomy" id="632335"/>
    <lineage>
        <taxon>Bacteria</taxon>
        <taxon>Bacillati</taxon>
        <taxon>Bacillota</taxon>
        <taxon>Bacillota incertae sedis</taxon>
        <taxon>Caldicellulosiruptorales</taxon>
        <taxon>Caldicellulosiruptoraceae</taxon>
        <taxon>Caldicellulosiruptor</taxon>
    </lineage>
</organism>
<evidence type="ECO:0000256" key="1">
    <source>
        <dbReference type="ARBA" id="ARBA00006464"/>
    </source>
</evidence>
<reference key="1">
    <citation type="submission" date="2010-11" db="EMBL/GenBank/DDBJ databases">
        <title>Complete sequence of chromosome of Caldicellulosiruptor kristjanssonii 177R1B.</title>
        <authorList>
            <consortium name="US DOE Joint Genome Institute"/>
            <person name="Lucas S."/>
            <person name="Copeland A."/>
            <person name="Lapidus A."/>
            <person name="Cheng J.-F."/>
            <person name="Bruce D."/>
            <person name="Goodwin L."/>
            <person name="Pitluck S."/>
            <person name="Davenport K."/>
            <person name="Detter J.C."/>
            <person name="Han C."/>
            <person name="Tapia R."/>
            <person name="Land M."/>
            <person name="Hauser L."/>
            <person name="Jeffries C."/>
            <person name="Kyrpides N."/>
            <person name="Ivanova N."/>
            <person name="Mikhailova N."/>
            <person name="Blumer-Schuette S.E."/>
            <person name="Kelly R.M."/>
            <person name="Woyke T."/>
        </authorList>
    </citation>
    <scope>NUCLEOTIDE SEQUENCE</scope>
    <source>
        <strain>177R1B</strain>
    </source>
</reference>
<reference evidence="4 5" key="2">
    <citation type="journal article" date="2011" name="J. Bacteriol.">
        <title>Complete genome sequences for the anaerobic, extremely thermophilic plant biomass-degrading bacteria Caldicellulosiruptor hydrothermalis, Caldicellulosiruptor kristjanssonii, Caldicellulosiruptor kronotskyensis, Caldicellulosiruptor owensenis, and Caldicellulosiruptor lactoaceticus.</title>
        <authorList>
            <person name="Blumer-Schuette S.E."/>
            <person name="Ozdemir I."/>
            <person name="Mistry D."/>
            <person name="Lucas S."/>
            <person name="Lapidus A."/>
            <person name="Cheng J.F."/>
            <person name="Goodwin L.A."/>
            <person name="Pitluck S."/>
            <person name="Land M.L."/>
            <person name="Hauser L.J."/>
            <person name="Woyke T."/>
            <person name="Mikhailova N."/>
            <person name="Pati A."/>
            <person name="Kyrpides N.C."/>
            <person name="Ivanova N."/>
            <person name="Detter J.C."/>
            <person name="Walston-Davenport K."/>
            <person name="Han S."/>
            <person name="Adams M.W."/>
            <person name="Kelly R.M."/>
        </authorList>
    </citation>
    <scope>NUCLEOTIDE SEQUENCE [LARGE SCALE GENOMIC DNA]</scope>
    <source>
        <strain evidence="5">ATCC 700853 / DSM 12137 / I77R1B</strain>
    </source>
</reference>
<evidence type="ECO:0000313" key="5">
    <source>
        <dbReference type="Proteomes" id="UP000009256"/>
    </source>
</evidence>
<gene>
    <name evidence="4" type="ordered locus">Calkr_2285</name>
</gene>
<feature type="domain" description="Bacterial sugar transferase" evidence="3">
    <location>
        <begin position="7"/>
        <end position="188"/>
    </location>
</feature>
<dbReference type="EC" id="2.7.8.6" evidence="4"/>
<dbReference type="Proteomes" id="UP000009256">
    <property type="component" value="Chromosome"/>
</dbReference>